<dbReference type="EMBL" id="LBIC01000003">
    <property type="protein sequence ID" value="KKW92684.1"/>
    <property type="molecule type" value="Genomic_DNA"/>
</dbReference>
<reference evidence="1 2" key="1">
    <citation type="submission" date="2015-04" db="EMBL/GenBank/DDBJ databases">
        <title>Genome sequence of aromatic hydrocarbons-degrading Sphingobium chungbukense DJ77.</title>
        <authorList>
            <person name="Kim Y.-C."/>
            <person name="Chae J.-C."/>
        </authorList>
    </citation>
    <scope>NUCLEOTIDE SEQUENCE [LARGE SCALE GENOMIC DNA]</scope>
    <source>
        <strain evidence="1 2">DJ77</strain>
    </source>
</reference>
<gene>
    <name evidence="1" type="ORF">YP76_07050</name>
</gene>
<protein>
    <submittedName>
        <fullName evidence="1">Uncharacterized protein</fullName>
    </submittedName>
</protein>
<proteinExistence type="predicted"/>
<evidence type="ECO:0000313" key="1">
    <source>
        <dbReference type="EMBL" id="KKW92684.1"/>
    </source>
</evidence>
<organism evidence="1 2">
    <name type="scientific">Sphingobium chungbukense</name>
    <dbReference type="NCBI Taxonomy" id="56193"/>
    <lineage>
        <taxon>Bacteria</taxon>
        <taxon>Pseudomonadati</taxon>
        <taxon>Pseudomonadota</taxon>
        <taxon>Alphaproteobacteria</taxon>
        <taxon>Sphingomonadales</taxon>
        <taxon>Sphingomonadaceae</taxon>
        <taxon>Sphingobium</taxon>
    </lineage>
</organism>
<dbReference type="AlphaFoldDB" id="A0A0M3AVT0"/>
<sequence length="238" mass="26918">MTVSTINTLPLSLLEIIQEAFDVIGVGSEGETISADMFRRAKNSLNLMILSWNADENLWRKEQVTITPIADTAAYILNDPKPMRVTSARRKQLVGGYETPMTPWSRQEYLDMPSKTTSPSTPVNFYYDPQRDDGTLYLWPTPSSAVAPTISVIIDTLRPMFLMNAANDTLDFPQEWQQTVVYNLADVLMDKYPVNDPNVAGKITARAQILFGKLKAFDNEPVSIYLQPDDRWGDSRWC</sequence>
<comment type="caution">
    <text evidence="1">The sequence shown here is derived from an EMBL/GenBank/DDBJ whole genome shotgun (WGS) entry which is preliminary data.</text>
</comment>
<dbReference type="STRING" id="56193.YP76_07050"/>
<dbReference type="RefSeq" id="WP_046762900.1">
    <property type="nucleotide sequence ID" value="NZ_LBIC01000003.1"/>
</dbReference>
<name>A0A0M3AVT0_9SPHN</name>
<accession>A0A0M3AVT0</accession>
<evidence type="ECO:0000313" key="2">
    <source>
        <dbReference type="Proteomes" id="UP000033874"/>
    </source>
</evidence>
<dbReference type="PATRIC" id="fig|56193.3.peg.1460"/>
<dbReference type="Proteomes" id="UP000033874">
    <property type="component" value="Unassembled WGS sequence"/>
</dbReference>
<keyword evidence="2" id="KW-1185">Reference proteome</keyword>